<dbReference type="Pfam" id="PF01636">
    <property type="entry name" value="APH"/>
    <property type="match status" value="1"/>
</dbReference>
<sequence length="362" mass="41617">MSALSKVRLQRYLQSRFGSDAELLAYDVIGKASGKGVQKRYGYGTPVKLTFRVGGRAQSAVLETMKAGPFGHEHMADRAQAMLWDYDSYGRLPRHVKALDVGAFDDHHRLFSVAEAREFFVLNEWANGTSYHLDLERLAKGGTPRPLDRRRTVALARYLAEIHKTKRRDEDLYKRRLRELIGHGECIMGLTDSYPKRCGFITGDLLRTIEESCNRWRWRLRDKADRLSQVHGDFHPYNVLFRSGTDFSVLDRSRGEWGEPADDVTAMTINYLLSSLIRWGKLTGPFEVLFRLFWDTYIEASGDQDVTGTAAPFYAFRGLVVASPVWYPDLSMEVRRSLFHFIQQVLESPRFEPTRVNEYCGL</sequence>
<evidence type="ECO:0000313" key="3">
    <source>
        <dbReference type="Proteomes" id="UP000066284"/>
    </source>
</evidence>
<evidence type="ECO:0000313" key="2">
    <source>
        <dbReference type="EMBL" id="CUQ65530.1"/>
    </source>
</evidence>
<reference evidence="3" key="1">
    <citation type="submission" date="2015-09" db="EMBL/GenBank/DDBJ databases">
        <authorList>
            <person name="Daims H."/>
        </authorList>
    </citation>
    <scope>NUCLEOTIDE SEQUENCE [LARGE SCALE GENOMIC DNA]</scope>
</reference>
<evidence type="ECO:0000259" key="1">
    <source>
        <dbReference type="Pfam" id="PF01636"/>
    </source>
</evidence>
<proteinExistence type="predicted"/>
<dbReference type="STRING" id="1715989.NITINOP_0554"/>
<feature type="domain" description="Aminoglycoside phosphotransferase" evidence="1">
    <location>
        <begin position="122"/>
        <end position="266"/>
    </location>
</feature>
<dbReference type="InterPro" id="IPR011009">
    <property type="entry name" value="Kinase-like_dom_sf"/>
</dbReference>
<gene>
    <name evidence="2" type="ORF">NITINOP_0554</name>
</gene>
<dbReference type="KEGG" id="nio:NITINOP_0554"/>
<organism evidence="2 3">
    <name type="scientific">Candidatus Nitrospira inopinata</name>
    <dbReference type="NCBI Taxonomy" id="1715989"/>
    <lineage>
        <taxon>Bacteria</taxon>
        <taxon>Pseudomonadati</taxon>
        <taxon>Nitrospirota</taxon>
        <taxon>Nitrospiria</taxon>
        <taxon>Nitrospirales</taxon>
        <taxon>Nitrospiraceae</taxon>
        <taxon>Nitrospira</taxon>
    </lineage>
</organism>
<dbReference type="Proteomes" id="UP000066284">
    <property type="component" value="Chromosome 1"/>
</dbReference>
<accession>A0A0S4KQU2</accession>
<dbReference type="Gene3D" id="3.90.1200.10">
    <property type="match status" value="1"/>
</dbReference>
<name>A0A0S4KQU2_9BACT</name>
<dbReference type="RefSeq" id="WP_062482935.1">
    <property type="nucleotide sequence ID" value="NZ_LN885086.1"/>
</dbReference>
<dbReference type="EMBL" id="LN885086">
    <property type="protein sequence ID" value="CUQ65530.1"/>
    <property type="molecule type" value="Genomic_DNA"/>
</dbReference>
<dbReference type="OrthoDB" id="9797603at2"/>
<dbReference type="InterPro" id="IPR002575">
    <property type="entry name" value="Aminoglycoside_PTrfase"/>
</dbReference>
<protein>
    <recommendedName>
        <fullName evidence="1">Aminoglycoside phosphotransferase domain-containing protein</fullName>
    </recommendedName>
</protein>
<keyword evidence="3" id="KW-1185">Reference proteome</keyword>
<dbReference type="AlphaFoldDB" id="A0A0S4KQU2"/>
<dbReference type="SUPFAM" id="SSF56112">
    <property type="entry name" value="Protein kinase-like (PK-like)"/>
    <property type="match status" value="1"/>
</dbReference>